<dbReference type="InterPro" id="IPR013826">
    <property type="entry name" value="Topo_IA_cen_sub3"/>
</dbReference>
<dbReference type="EMBL" id="RBRE01000060">
    <property type="protein sequence ID" value="RMQ44326.1"/>
    <property type="molecule type" value="Genomic_DNA"/>
</dbReference>
<evidence type="ECO:0000313" key="4">
    <source>
        <dbReference type="Proteomes" id="UP000277236"/>
    </source>
</evidence>
<dbReference type="InterPro" id="IPR013497">
    <property type="entry name" value="Topo_IA_cen"/>
</dbReference>
<dbReference type="AlphaFoldDB" id="A0A3M4LS67"/>
<reference evidence="3 4" key="1">
    <citation type="submission" date="2018-08" db="EMBL/GenBank/DDBJ databases">
        <title>Recombination of ecologically and evolutionarily significant loci maintains genetic cohesion in the Pseudomonas syringae species complex.</title>
        <authorList>
            <person name="Dillon M."/>
            <person name="Thakur S."/>
            <person name="Almeida R.N.D."/>
            <person name="Weir B.S."/>
            <person name="Guttman D.S."/>
        </authorList>
    </citation>
    <scope>NUCLEOTIDE SEQUENCE [LARGE SCALE GENOMIC DNA]</scope>
    <source>
        <strain evidence="3 4">ICMP 3353</strain>
    </source>
</reference>
<proteinExistence type="predicted"/>
<dbReference type="PROSITE" id="PS52039">
    <property type="entry name" value="TOPO_IA_2"/>
    <property type="match status" value="1"/>
</dbReference>
<dbReference type="Gene3D" id="1.10.290.10">
    <property type="entry name" value="Topoisomerase I, domain 4"/>
    <property type="match status" value="1"/>
</dbReference>
<keyword evidence="1" id="KW-0413">Isomerase</keyword>
<dbReference type="InterPro" id="IPR023405">
    <property type="entry name" value="Topo_IA_core_domain"/>
</dbReference>
<evidence type="ECO:0000256" key="1">
    <source>
        <dbReference type="ARBA" id="ARBA00023235"/>
    </source>
</evidence>
<dbReference type="InterPro" id="IPR013825">
    <property type="entry name" value="Topo_IA_cen_sub2"/>
</dbReference>
<accession>A0A3M4LS67</accession>
<feature type="domain" description="Topo IA-type catalytic" evidence="2">
    <location>
        <begin position="1"/>
        <end position="224"/>
    </location>
</feature>
<dbReference type="InterPro" id="IPR013824">
    <property type="entry name" value="Topo_IA_cen_sub1"/>
</dbReference>
<sequence>MGNSAHDDIRLTIDSQQIALYQQRLNNCAVGQHGDAGRLLKLIARIGDAAGHEDPRFQVITLRLKHFSNPVSVEFEVQTVELEGWLEHLPHEAAHCLELGEYQALLRALKESDFELDFRLPEPEHLSFGQLIDNLDQFRIGRPSTLGQTLEDMETGRMLVIDGDEVRLTATAYKVLHDMQQRYPAMANKNFSARLALLQQKLERDELSAASALAELLPDLLPHFDSTSLTEDIWDDIESFYEPLDEAPQAPLQGLIRQRAGDES</sequence>
<dbReference type="GO" id="GO:0003916">
    <property type="term" value="F:DNA topoisomerase activity"/>
    <property type="evidence" value="ECO:0007669"/>
    <property type="project" value="InterPro"/>
</dbReference>
<dbReference type="SUPFAM" id="SSF56712">
    <property type="entry name" value="Prokaryotic type I DNA topoisomerase"/>
    <property type="match status" value="1"/>
</dbReference>
<name>A0A3M4LS67_PSECI</name>
<dbReference type="RefSeq" id="WP_122316900.1">
    <property type="nucleotide sequence ID" value="NZ_RBRE01000060.1"/>
</dbReference>
<organism evidence="3 4">
    <name type="scientific">Pseudomonas cichorii</name>
    <dbReference type="NCBI Taxonomy" id="36746"/>
    <lineage>
        <taxon>Bacteria</taxon>
        <taxon>Pseudomonadati</taxon>
        <taxon>Pseudomonadota</taxon>
        <taxon>Gammaproteobacteria</taxon>
        <taxon>Pseudomonadales</taxon>
        <taxon>Pseudomonadaceae</taxon>
        <taxon>Pseudomonas</taxon>
    </lineage>
</organism>
<gene>
    <name evidence="3" type="ORF">ALQ04_02216</name>
</gene>
<dbReference type="GO" id="GO:0003677">
    <property type="term" value="F:DNA binding"/>
    <property type="evidence" value="ECO:0007669"/>
    <property type="project" value="InterPro"/>
</dbReference>
<dbReference type="Gene3D" id="2.70.20.10">
    <property type="entry name" value="Topoisomerase I, domain 3"/>
    <property type="match status" value="1"/>
</dbReference>
<dbReference type="OrthoDB" id="9342810at2"/>
<dbReference type="Proteomes" id="UP000277236">
    <property type="component" value="Unassembled WGS sequence"/>
</dbReference>
<dbReference type="Gene3D" id="1.10.460.10">
    <property type="entry name" value="Topoisomerase I, domain 2"/>
    <property type="match status" value="1"/>
</dbReference>
<dbReference type="GO" id="GO:0006265">
    <property type="term" value="P:DNA topological change"/>
    <property type="evidence" value="ECO:0007669"/>
    <property type="project" value="InterPro"/>
</dbReference>
<evidence type="ECO:0000259" key="2">
    <source>
        <dbReference type="PROSITE" id="PS52039"/>
    </source>
</evidence>
<protein>
    <recommendedName>
        <fullName evidence="2">Topo IA-type catalytic domain-containing protein</fullName>
    </recommendedName>
</protein>
<evidence type="ECO:0000313" key="3">
    <source>
        <dbReference type="EMBL" id="RMQ44326.1"/>
    </source>
</evidence>
<comment type="caution">
    <text evidence="3">The sequence shown here is derived from an EMBL/GenBank/DDBJ whole genome shotgun (WGS) entry which is preliminary data.</text>
</comment>